<keyword evidence="2" id="KW-1185">Reference proteome</keyword>
<reference evidence="1" key="1">
    <citation type="submission" date="2020-08" db="EMBL/GenBank/DDBJ databases">
        <title>Genome sequencing and assembly of the red palm weevil Rhynchophorus ferrugineus.</title>
        <authorList>
            <person name="Dias G.B."/>
            <person name="Bergman C.M."/>
            <person name="Manee M."/>
        </authorList>
    </citation>
    <scope>NUCLEOTIDE SEQUENCE</scope>
    <source>
        <strain evidence="1">AA-2017</strain>
        <tissue evidence="1">Whole larva</tissue>
    </source>
</reference>
<protein>
    <submittedName>
        <fullName evidence="1">Uncharacterized protein</fullName>
    </submittedName>
</protein>
<dbReference type="EMBL" id="JAACXV010000259">
    <property type="protein sequence ID" value="KAF7281112.1"/>
    <property type="molecule type" value="Genomic_DNA"/>
</dbReference>
<name>A0A834IWE5_RHYFE</name>
<sequence length="116" mass="13248">MMFRDLRGPVFIHGYEHCRNLRGKRLEGELFQVLKLQLRNPDFFMLSCLSGVGKVISESRVGVLFASLQLQSENFRIPLRSLSPWGLRDSSLRSSRMFDSATSFELVFLSYVGLGT</sequence>
<evidence type="ECO:0000313" key="1">
    <source>
        <dbReference type="EMBL" id="KAF7281112.1"/>
    </source>
</evidence>
<proteinExistence type="predicted"/>
<gene>
    <name evidence="1" type="ORF">GWI33_005170</name>
</gene>
<organism evidence="1 2">
    <name type="scientific">Rhynchophorus ferrugineus</name>
    <name type="common">Red palm weevil</name>
    <name type="synonym">Curculio ferrugineus</name>
    <dbReference type="NCBI Taxonomy" id="354439"/>
    <lineage>
        <taxon>Eukaryota</taxon>
        <taxon>Metazoa</taxon>
        <taxon>Ecdysozoa</taxon>
        <taxon>Arthropoda</taxon>
        <taxon>Hexapoda</taxon>
        <taxon>Insecta</taxon>
        <taxon>Pterygota</taxon>
        <taxon>Neoptera</taxon>
        <taxon>Endopterygota</taxon>
        <taxon>Coleoptera</taxon>
        <taxon>Polyphaga</taxon>
        <taxon>Cucujiformia</taxon>
        <taxon>Curculionidae</taxon>
        <taxon>Dryophthorinae</taxon>
        <taxon>Rhynchophorus</taxon>
    </lineage>
</organism>
<dbReference type="AlphaFoldDB" id="A0A834IWE5"/>
<comment type="caution">
    <text evidence="1">The sequence shown here is derived from an EMBL/GenBank/DDBJ whole genome shotgun (WGS) entry which is preliminary data.</text>
</comment>
<accession>A0A834IWE5</accession>
<dbReference type="Proteomes" id="UP000625711">
    <property type="component" value="Unassembled WGS sequence"/>
</dbReference>
<evidence type="ECO:0000313" key="2">
    <source>
        <dbReference type="Proteomes" id="UP000625711"/>
    </source>
</evidence>